<dbReference type="EMBL" id="AGNL01021261">
    <property type="protein sequence ID" value="EJK60304.1"/>
    <property type="molecule type" value="Genomic_DNA"/>
</dbReference>
<organism evidence="2 3">
    <name type="scientific">Thalassiosira oceanica</name>
    <name type="common">Marine diatom</name>
    <dbReference type="NCBI Taxonomy" id="159749"/>
    <lineage>
        <taxon>Eukaryota</taxon>
        <taxon>Sar</taxon>
        <taxon>Stramenopiles</taxon>
        <taxon>Ochrophyta</taxon>
        <taxon>Bacillariophyta</taxon>
        <taxon>Coscinodiscophyceae</taxon>
        <taxon>Thalassiosirophycidae</taxon>
        <taxon>Thalassiosirales</taxon>
        <taxon>Thalassiosiraceae</taxon>
        <taxon>Thalassiosira</taxon>
    </lineage>
</organism>
<keyword evidence="3" id="KW-1185">Reference proteome</keyword>
<evidence type="ECO:0000313" key="2">
    <source>
        <dbReference type="EMBL" id="EJK60304.1"/>
    </source>
</evidence>
<dbReference type="AlphaFoldDB" id="K0S5Z0"/>
<protein>
    <submittedName>
        <fullName evidence="2">Uncharacterized protein</fullName>
    </submittedName>
</protein>
<comment type="caution">
    <text evidence="2">The sequence shown here is derived from an EMBL/GenBank/DDBJ whole genome shotgun (WGS) entry which is preliminary data.</text>
</comment>
<feature type="non-terminal residue" evidence="2">
    <location>
        <position position="118"/>
    </location>
</feature>
<accession>K0S5Z0</accession>
<name>K0S5Z0_THAOC</name>
<gene>
    <name evidence="2" type="ORF">THAOC_19365</name>
</gene>
<evidence type="ECO:0000256" key="1">
    <source>
        <dbReference type="SAM" id="MobiDB-lite"/>
    </source>
</evidence>
<feature type="region of interest" description="Disordered" evidence="1">
    <location>
        <begin position="13"/>
        <end position="34"/>
    </location>
</feature>
<reference evidence="2 3" key="1">
    <citation type="journal article" date="2012" name="Genome Biol.">
        <title>Genome and low-iron response of an oceanic diatom adapted to chronic iron limitation.</title>
        <authorList>
            <person name="Lommer M."/>
            <person name="Specht M."/>
            <person name="Roy A.S."/>
            <person name="Kraemer L."/>
            <person name="Andreson R."/>
            <person name="Gutowska M.A."/>
            <person name="Wolf J."/>
            <person name="Bergner S.V."/>
            <person name="Schilhabel M.B."/>
            <person name="Klostermeier U.C."/>
            <person name="Beiko R.G."/>
            <person name="Rosenstiel P."/>
            <person name="Hippler M."/>
            <person name="Laroche J."/>
        </authorList>
    </citation>
    <scope>NUCLEOTIDE SEQUENCE [LARGE SCALE GENOMIC DNA]</scope>
    <source>
        <strain evidence="2 3">CCMP1005</strain>
    </source>
</reference>
<sequence>MWLVRRCHEMKYHGDPEQGTTNDNDDDTAKDNEGRVAPASLAVELLLHRSLIAVRGSFSCFVDRRPLALAPLPLVGLFAAAAGYQPPEPPEAVGFPSTFDYYTTFLNASCISPYEYAY</sequence>
<dbReference type="Proteomes" id="UP000266841">
    <property type="component" value="Unassembled WGS sequence"/>
</dbReference>
<evidence type="ECO:0000313" key="3">
    <source>
        <dbReference type="Proteomes" id="UP000266841"/>
    </source>
</evidence>
<proteinExistence type="predicted"/>